<name>A0A7S0SL86_9CHLO</name>
<dbReference type="PANTHER" id="PTHR34051:SF1">
    <property type="entry name" value="PROTEIN LOW PSII ACCUMULATION 3, CHLOROPLASTIC"/>
    <property type="match status" value="1"/>
</dbReference>
<proteinExistence type="predicted"/>
<dbReference type="PANTHER" id="PTHR34051">
    <property type="entry name" value="PROTEIN LOW PSII ACCUMULATION 3, CHLOROPLASTIC"/>
    <property type="match status" value="1"/>
</dbReference>
<dbReference type="InterPro" id="IPR044687">
    <property type="entry name" value="LPA3"/>
</dbReference>
<feature type="domain" description="DUF1995" evidence="1">
    <location>
        <begin position="48"/>
        <end position="186"/>
    </location>
</feature>
<organism evidence="2">
    <name type="scientific">Mantoniella antarctica</name>
    <dbReference type="NCBI Taxonomy" id="81844"/>
    <lineage>
        <taxon>Eukaryota</taxon>
        <taxon>Viridiplantae</taxon>
        <taxon>Chlorophyta</taxon>
        <taxon>Mamiellophyceae</taxon>
        <taxon>Mamiellales</taxon>
        <taxon>Mamiellaceae</taxon>
        <taxon>Mantoniella</taxon>
    </lineage>
</organism>
<dbReference type="InterPro" id="IPR018962">
    <property type="entry name" value="DUF1995"/>
</dbReference>
<evidence type="ECO:0000313" key="2">
    <source>
        <dbReference type="EMBL" id="CAD8708929.1"/>
    </source>
</evidence>
<protein>
    <recommendedName>
        <fullName evidence="1">DUF1995 domain-containing protein</fullName>
    </recommendedName>
</protein>
<dbReference type="EMBL" id="HBFC01019448">
    <property type="protein sequence ID" value="CAD8708929.1"/>
    <property type="molecule type" value="Transcribed_RNA"/>
</dbReference>
<accession>A0A7S0SL86</accession>
<sequence length="194" mass="21660">MALTGAAPSPDGVRPPQNAQTLAMFADFPGHTDYLEEPDFLSVSGLDKLLNKRVTLDRRVEATDTGFVVAYPSLNTAELTRTKELYDGERNASGGGRPVVVCNGELERTRSNYYPPFWNATEMGPLRGFAKEFEGIYFIHNFKGSNPAVLFRSYPGPWQVIRRRRGTNTMEVVHTQADYPGIQKVALEILPKHL</sequence>
<dbReference type="AlphaFoldDB" id="A0A7S0SL86"/>
<dbReference type="Pfam" id="PF09353">
    <property type="entry name" value="DUF1995"/>
    <property type="match status" value="1"/>
</dbReference>
<evidence type="ECO:0000259" key="1">
    <source>
        <dbReference type="Pfam" id="PF09353"/>
    </source>
</evidence>
<gene>
    <name evidence="2" type="ORF">MANT1106_LOCUS11612</name>
</gene>
<reference evidence="2" key="1">
    <citation type="submission" date="2021-01" db="EMBL/GenBank/DDBJ databases">
        <authorList>
            <person name="Corre E."/>
            <person name="Pelletier E."/>
            <person name="Niang G."/>
            <person name="Scheremetjew M."/>
            <person name="Finn R."/>
            <person name="Kale V."/>
            <person name="Holt S."/>
            <person name="Cochrane G."/>
            <person name="Meng A."/>
            <person name="Brown T."/>
            <person name="Cohen L."/>
        </authorList>
    </citation>
    <scope>NUCLEOTIDE SEQUENCE</scope>
    <source>
        <strain evidence="2">SL-175</strain>
    </source>
</reference>